<feature type="compositionally biased region" description="Polar residues" evidence="1">
    <location>
        <begin position="167"/>
        <end position="230"/>
    </location>
</feature>
<evidence type="ECO:0000256" key="2">
    <source>
        <dbReference type="SAM" id="SignalP"/>
    </source>
</evidence>
<feature type="compositionally biased region" description="Low complexity" evidence="1">
    <location>
        <begin position="81"/>
        <end position="117"/>
    </location>
</feature>
<proteinExistence type="predicted"/>
<dbReference type="KEGG" id="nsr:NS506_07327"/>
<dbReference type="RefSeq" id="WP_052086815.1">
    <property type="nucleotide sequence ID" value="NZ_AP017900.1"/>
</dbReference>
<dbReference type="GeneID" id="93372734"/>
<keyword evidence="5" id="KW-1185">Reference proteome</keyword>
<keyword evidence="2" id="KW-0732">Signal</keyword>
<dbReference type="EMBL" id="CP017839">
    <property type="protein sequence ID" value="APB01347.1"/>
    <property type="molecule type" value="Genomic_DNA"/>
</dbReference>
<name>A0ABC9Z0G7_9NOCA</name>
<reference evidence="5" key="1">
    <citation type="submission" date="2015-07" db="EMBL/GenBank/DDBJ databases">
        <title>Nocardia seriolae U-1 whole genome shotgun sequence.</title>
        <authorList>
            <person name="Imajoh M."/>
            <person name="Fukumoto Y."/>
            <person name="Sukeda M."/>
            <person name="Yamane J."/>
            <person name="Yamasaki K."/>
            <person name="Shimizu M."/>
            <person name="Ohnishi K."/>
            <person name="Oshima S."/>
        </authorList>
    </citation>
    <scope>NUCLEOTIDE SEQUENCE [LARGE SCALE GENOMIC DNA]</scope>
    <source>
        <strain evidence="5">U-1</strain>
    </source>
</reference>
<evidence type="ECO:0000256" key="1">
    <source>
        <dbReference type="SAM" id="MobiDB-lite"/>
    </source>
</evidence>
<feature type="compositionally biased region" description="Low complexity" evidence="1">
    <location>
        <begin position="32"/>
        <end position="44"/>
    </location>
</feature>
<feature type="compositionally biased region" description="Polar residues" evidence="1">
    <location>
        <begin position="45"/>
        <end position="55"/>
    </location>
</feature>
<evidence type="ECO:0000313" key="3">
    <source>
        <dbReference type="EMBL" id="APB01347.1"/>
    </source>
</evidence>
<gene>
    <name evidence="3" type="ORF">NS506_07327</name>
    <name evidence="4" type="ORF">NSK11_contig00109-0007</name>
</gene>
<reference evidence="3 6" key="3">
    <citation type="submission" date="2016-10" db="EMBL/GenBank/DDBJ databases">
        <title>Genome sequence of Nocardia seriolae strain EM150506, isolated from Anguila japonica.</title>
        <authorList>
            <person name="Han H.-J."/>
        </authorList>
    </citation>
    <scope>NUCLEOTIDE SEQUENCE [LARGE SCALE GENOMIC DNA]</scope>
    <source>
        <strain evidence="3 6">EM150506</strain>
    </source>
</reference>
<organism evidence="4 5">
    <name type="scientific">Nocardia seriolae</name>
    <dbReference type="NCBI Taxonomy" id="37332"/>
    <lineage>
        <taxon>Bacteria</taxon>
        <taxon>Bacillati</taxon>
        <taxon>Actinomycetota</taxon>
        <taxon>Actinomycetes</taxon>
        <taxon>Mycobacteriales</taxon>
        <taxon>Nocardiaceae</taxon>
        <taxon>Nocardia</taxon>
    </lineage>
</organism>
<reference evidence="4 5" key="2">
    <citation type="journal article" date="2016" name="Genome Announc.">
        <title>Draft Genome Sequence of Erythromycin- and Oxytetracycline-Sensitive Nocardia seriolae Strain U-1 (NBRC 110359).</title>
        <authorList>
            <person name="Imajoh M."/>
            <person name="Sukeda M."/>
            <person name="Shimizu M."/>
            <person name="Yamane J."/>
            <person name="Ohnishi K."/>
            <person name="Oshima S."/>
        </authorList>
    </citation>
    <scope>NUCLEOTIDE SEQUENCE [LARGE SCALE GENOMIC DNA]</scope>
    <source>
        <strain evidence="4 5">U-1</strain>
    </source>
</reference>
<sequence>MKHRKPSRIKASTSLTLAGAAAVVSLLSAPANAAPADPGAVPADQQQPEGTQPADTPTPDPKVQVVPAPKPENVQPGTTKPQGNQPGVTTPTTPNNPAPDNGAKPDQGQPQGGQPDATPKPDPTAPKNDPNAQPAGTNPQPGQPKSLKPSQPGVTVPRVAPLPVPGQPNQVQPAVTEPTPDQSTTPGQQNQPKPNDQTAQPAGTTPKPNDNAVDTVTGQPSGTTPQQPRWQSPAVDTAPAAPVVAMTGPHTEIGVNLDGGAVLPGWAANTHHFSNLDGYVGTIGYTTPGGIGEAGMSLDFTTVNQIKVTTFAGSGPDNDQKIEFVLDTAAANAAKASAESFIRLMPGGAIVLEAAAQIGKLPEGDRPSQSVDVGGVTAQVGGSVQY</sequence>
<evidence type="ECO:0000313" key="4">
    <source>
        <dbReference type="EMBL" id="GAP31270.1"/>
    </source>
</evidence>
<feature type="signal peptide" evidence="2">
    <location>
        <begin position="1"/>
        <end position="33"/>
    </location>
</feature>
<dbReference type="AlphaFoldDB" id="A0ABC9Z0G7"/>
<evidence type="ECO:0000313" key="5">
    <source>
        <dbReference type="Proteomes" id="UP000037179"/>
    </source>
</evidence>
<dbReference type="Proteomes" id="UP000037179">
    <property type="component" value="Unassembled WGS sequence"/>
</dbReference>
<dbReference type="Proteomes" id="UP000180166">
    <property type="component" value="Chromosome"/>
</dbReference>
<dbReference type="EMBL" id="BBYQ01000109">
    <property type="protein sequence ID" value="GAP31270.1"/>
    <property type="molecule type" value="Genomic_DNA"/>
</dbReference>
<evidence type="ECO:0000313" key="6">
    <source>
        <dbReference type="Proteomes" id="UP000180166"/>
    </source>
</evidence>
<feature type="region of interest" description="Disordered" evidence="1">
    <location>
        <begin position="32"/>
        <end position="237"/>
    </location>
</feature>
<feature type="chain" id="PRO_5044722421" evidence="2">
    <location>
        <begin position="34"/>
        <end position="386"/>
    </location>
</feature>
<accession>A0ABC9Z0G7</accession>
<protein>
    <submittedName>
        <fullName evidence="3">Proteoglycan</fullName>
    </submittedName>
</protein>